<reference evidence="4 5" key="1">
    <citation type="submission" date="2016-09" db="EMBL/GenBank/DDBJ databases">
        <title>Pseudonocardia autotrophica DSM535, a candidate organism with high potential of specific P450 cytochromes.</title>
        <authorList>
            <person name="Grumaz C."/>
            <person name="Vainshtein Y."/>
            <person name="Kirstahler P."/>
            <person name="Sohn K."/>
        </authorList>
    </citation>
    <scope>NUCLEOTIDE SEQUENCE [LARGE SCALE GENOMIC DNA]</scope>
    <source>
        <strain evidence="4 5">DSM 535</strain>
    </source>
</reference>
<evidence type="ECO:0000256" key="3">
    <source>
        <dbReference type="HAMAP-Rule" id="MF_01385"/>
    </source>
</evidence>
<dbReference type="STRING" id="2074.BG845_02484"/>
<dbReference type="Pfam" id="PF01730">
    <property type="entry name" value="UreF"/>
    <property type="match status" value="1"/>
</dbReference>
<keyword evidence="3" id="KW-0963">Cytoplasm</keyword>
<comment type="caution">
    <text evidence="4">The sequence shown here is derived from an EMBL/GenBank/DDBJ whole genome shotgun (WGS) entry which is preliminary data.</text>
</comment>
<comment type="similarity">
    <text evidence="3">Belongs to the UreF family.</text>
</comment>
<name>A0A1Y2MZU4_PSEAH</name>
<dbReference type="InterPro" id="IPR002639">
    <property type="entry name" value="UreF"/>
</dbReference>
<proteinExistence type="inferred from homology"/>
<dbReference type="GO" id="GO:0005737">
    <property type="term" value="C:cytoplasm"/>
    <property type="evidence" value="ECO:0007669"/>
    <property type="project" value="UniProtKB-SubCell"/>
</dbReference>
<dbReference type="Proteomes" id="UP000194360">
    <property type="component" value="Unassembled WGS sequence"/>
</dbReference>
<accession>A0A1Y2MZU4</accession>
<dbReference type="PANTHER" id="PTHR33620:SF1">
    <property type="entry name" value="UREASE ACCESSORY PROTEIN F"/>
    <property type="match status" value="1"/>
</dbReference>
<dbReference type="HAMAP" id="MF_01385">
    <property type="entry name" value="UreF"/>
    <property type="match status" value="1"/>
</dbReference>
<protein>
    <recommendedName>
        <fullName evidence="3">Urease accessory protein UreF</fullName>
    </recommendedName>
</protein>
<comment type="function">
    <text evidence="3">Required for maturation of urease via the functional incorporation of the urease nickel metallocenter.</text>
</comment>
<dbReference type="RefSeq" id="WP_158092141.1">
    <property type="nucleotide sequence ID" value="NZ_AP018920.1"/>
</dbReference>
<keyword evidence="2 3" id="KW-0143">Chaperone</keyword>
<keyword evidence="5" id="KW-1185">Reference proteome</keyword>
<dbReference type="PIRSF" id="PIRSF009467">
    <property type="entry name" value="Ureas_acces_UreF"/>
    <property type="match status" value="1"/>
</dbReference>
<sequence>MTRTGTTDTAAHGTAAEARLAWLTLQDGTFPAGRFVHSNGLECWLAQHRDAGEEDIGRLARAWLAGSVATLDAVVLAHTWRAPERAETYDRLLRTYRMSAAARTASELPGRQLAMAITRIAPGTDRTGYLARVPAGEVPGNLPVVEGLVHRHLGIGLTDAVLGSLRAALAGLFSAAVRLGRLAPLAAQRLLLDSGPSIVELAGVATSTEPADMSATAPELELYAMRHERARARLFTS</sequence>
<evidence type="ECO:0000256" key="1">
    <source>
        <dbReference type="ARBA" id="ARBA00022988"/>
    </source>
</evidence>
<evidence type="ECO:0000313" key="5">
    <source>
        <dbReference type="Proteomes" id="UP000194360"/>
    </source>
</evidence>
<dbReference type="Gene3D" id="1.10.4190.10">
    <property type="entry name" value="Urease accessory protein UreF"/>
    <property type="match status" value="1"/>
</dbReference>
<dbReference type="PANTHER" id="PTHR33620">
    <property type="entry name" value="UREASE ACCESSORY PROTEIN F"/>
    <property type="match status" value="1"/>
</dbReference>
<dbReference type="OrthoDB" id="9798772at2"/>
<dbReference type="AlphaFoldDB" id="A0A1Y2MZU4"/>
<dbReference type="EMBL" id="MIGB01000011">
    <property type="protein sequence ID" value="OSY40726.1"/>
    <property type="molecule type" value="Genomic_DNA"/>
</dbReference>
<dbReference type="GO" id="GO:0016151">
    <property type="term" value="F:nickel cation binding"/>
    <property type="evidence" value="ECO:0007669"/>
    <property type="project" value="UniProtKB-UniRule"/>
</dbReference>
<keyword evidence="1 3" id="KW-0996">Nickel insertion</keyword>
<evidence type="ECO:0000313" key="4">
    <source>
        <dbReference type="EMBL" id="OSY40726.1"/>
    </source>
</evidence>
<comment type="subcellular location">
    <subcellularLocation>
        <location evidence="3">Cytoplasm</location>
    </subcellularLocation>
</comment>
<comment type="subunit">
    <text evidence="3">UreD, UreF and UreG form a complex that acts as a GTP-hydrolysis-dependent molecular chaperone, activating the urease apoprotein by helping to assemble the nickel containing metallocenter of UreC. The UreE protein probably delivers the nickel.</text>
</comment>
<gene>
    <name evidence="4" type="primary">ureF_2</name>
    <name evidence="3" type="synonym">ureF</name>
    <name evidence="4" type="ORF">BG845_02484</name>
</gene>
<evidence type="ECO:0000256" key="2">
    <source>
        <dbReference type="ARBA" id="ARBA00023186"/>
    </source>
</evidence>
<dbReference type="InterPro" id="IPR038277">
    <property type="entry name" value="UreF_sf"/>
</dbReference>
<organism evidence="4 5">
    <name type="scientific">Pseudonocardia autotrophica</name>
    <name type="common">Amycolata autotrophica</name>
    <name type="synonym">Nocardia autotrophica</name>
    <dbReference type="NCBI Taxonomy" id="2074"/>
    <lineage>
        <taxon>Bacteria</taxon>
        <taxon>Bacillati</taxon>
        <taxon>Actinomycetota</taxon>
        <taxon>Actinomycetes</taxon>
        <taxon>Pseudonocardiales</taxon>
        <taxon>Pseudonocardiaceae</taxon>
        <taxon>Pseudonocardia</taxon>
    </lineage>
</organism>